<evidence type="ECO:0000256" key="2">
    <source>
        <dbReference type="ARBA" id="ARBA00007261"/>
    </source>
</evidence>
<reference evidence="8" key="1">
    <citation type="submission" date="2015-08" db="EMBL/GenBank/DDBJ databases">
        <title>Complete Genome Sequence of Azospirillum thiophilum BV-S.</title>
        <authorList>
            <person name="Fomenkov A."/>
            <person name="Vincze T."/>
            <person name="Grabovich M."/>
            <person name="Dubinina G."/>
            <person name="Orlova M."/>
            <person name="Belousova E."/>
            <person name="Roberts R.J."/>
        </authorList>
    </citation>
    <scope>NUCLEOTIDE SEQUENCE [LARGE SCALE GENOMIC DNA]</scope>
    <source>
        <strain evidence="8">BV-S</strain>
    </source>
</reference>
<organism evidence="7 8">
    <name type="scientific">Azospirillum thiophilum</name>
    <dbReference type="NCBI Taxonomy" id="528244"/>
    <lineage>
        <taxon>Bacteria</taxon>
        <taxon>Pseudomonadati</taxon>
        <taxon>Pseudomonadota</taxon>
        <taxon>Alphaproteobacteria</taxon>
        <taxon>Rhodospirillales</taxon>
        <taxon>Azospirillaceae</taxon>
        <taxon>Azospirillum</taxon>
    </lineage>
</organism>
<dbReference type="InterPro" id="IPR001431">
    <property type="entry name" value="Pept_M16_Zn_BS"/>
</dbReference>
<dbReference type="InterPro" id="IPR050361">
    <property type="entry name" value="MPP/UQCRC_Complex"/>
</dbReference>
<sequence length="465" mass="50908">MPALFPARRLAAAGLLALTMTVAAPTAPVPFGAPPALAAEKGVFFPESFTLANGMQVVVIPNHRVPVVTHMVWYKVGAADEDRGQSGIAHFLEHLMFKGTDVIQPGEFSRIVAKNGGRDNAFTSYDYTAYYQNVARDRLEMVMRMEADRMANLKLTDAVVYPERDVIIEERRQRIENEPADRIGEQINATMFVHHPYGTPVIGWPQEMSTLTREMAERFYKTWYTPNNAILVVSGDVTAAELKPLAERYYGAIPARPVPERKRVAEPPISASRQVELRDAEVRQPSVRRTWIAPSYRVDPDRQAYALQVLAEIMSGGSTSRLYRSLVVDQKVATSAWLGYGPTSWDMATLSVGASPAAGVTMDKLEAALWGEVDRLLKTGVTEEEVATARKRMLAAAAYARDSLTGPAQTLGAALATGQSLDDVESWPVRIDSVTAEQVNAAARAVLSQTNHVTGLLLPPTGKDS</sequence>
<name>A0AAC8VUN6_9PROT</name>
<dbReference type="Proteomes" id="UP000069935">
    <property type="component" value="Chromosome 1"/>
</dbReference>
<evidence type="ECO:0000256" key="4">
    <source>
        <dbReference type="RuleBase" id="RU004447"/>
    </source>
</evidence>
<feature type="domain" description="Peptidase M16 C-terminal" evidence="6">
    <location>
        <begin position="211"/>
        <end position="392"/>
    </location>
</feature>
<evidence type="ECO:0000259" key="6">
    <source>
        <dbReference type="Pfam" id="PF05193"/>
    </source>
</evidence>
<dbReference type="RefSeq" id="WP_045581911.1">
    <property type="nucleotide sequence ID" value="NZ_CP012401.1"/>
</dbReference>
<evidence type="ECO:0000256" key="1">
    <source>
        <dbReference type="ARBA" id="ARBA00001947"/>
    </source>
</evidence>
<dbReference type="GO" id="GO:0006508">
    <property type="term" value="P:proteolysis"/>
    <property type="evidence" value="ECO:0007669"/>
    <property type="project" value="UniProtKB-KW"/>
</dbReference>
<dbReference type="AlphaFoldDB" id="A0AAC8VUN6"/>
<dbReference type="PROSITE" id="PS00143">
    <property type="entry name" value="INSULINASE"/>
    <property type="match status" value="1"/>
</dbReference>
<dbReference type="InterPro" id="IPR011765">
    <property type="entry name" value="Pept_M16_N"/>
</dbReference>
<feature type="domain" description="Peptidase M16 N-terminal" evidence="5">
    <location>
        <begin position="57"/>
        <end position="202"/>
    </location>
</feature>
<keyword evidence="8" id="KW-1185">Reference proteome</keyword>
<gene>
    <name evidence="7" type="ORF">AL072_00825</name>
</gene>
<dbReference type="PANTHER" id="PTHR11851:SF49">
    <property type="entry name" value="MITOCHONDRIAL-PROCESSING PEPTIDASE SUBUNIT ALPHA"/>
    <property type="match status" value="1"/>
</dbReference>
<protein>
    <submittedName>
        <fullName evidence="7">Zinc protease</fullName>
    </submittedName>
</protein>
<keyword evidence="7" id="KW-0645">Protease</keyword>
<dbReference type="EMBL" id="CP012401">
    <property type="protein sequence ID" value="ALG69706.1"/>
    <property type="molecule type" value="Genomic_DNA"/>
</dbReference>
<comment type="cofactor">
    <cofactor evidence="1">
        <name>Zn(2+)</name>
        <dbReference type="ChEBI" id="CHEBI:29105"/>
    </cofactor>
</comment>
<evidence type="ECO:0000313" key="7">
    <source>
        <dbReference type="EMBL" id="ALG69706.1"/>
    </source>
</evidence>
<keyword evidence="3" id="KW-0378">Hydrolase</keyword>
<dbReference type="GO" id="GO:0004222">
    <property type="term" value="F:metalloendopeptidase activity"/>
    <property type="evidence" value="ECO:0007669"/>
    <property type="project" value="InterPro"/>
</dbReference>
<dbReference type="Gene3D" id="3.30.830.10">
    <property type="entry name" value="Metalloenzyme, LuxS/M16 peptidase-like"/>
    <property type="match status" value="2"/>
</dbReference>
<dbReference type="GO" id="GO:0046872">
    <property type="term" value="F:metal ion binding"/>
    <property type="evidence" value="ECO:0007669"/>
    <property type="project" value="InterPro"/>
</dbReference>
<keyword evidence="3" id="KW-0482">Metalloprotease</keyword>
<comment type="similarity">
    <text evidence="2 4">Belongs to the peptidase M16 family.</text>
</comment>
<dbReference type="InterPro" id="IPR011249">
    <property type="entry name" value="Metalloenz_LuxS/M16"/>
</dbReference>
<dbReference type="InterPro" id="IPR007863">
    <property type="entry name" value="Peptidase_M16_C"/>
</dbReference>
<evidence type="ECO:0000256" key="3">
    <source>
        <dbReference type="ARBA" id="ARBA00023049"/>
    </source>
</evidence>
<evidence type="ECO:0000313" key="8">
    <source>
        <dbReference type="Proteomes" id="UP000069935"/>
    </source>
</evidence>
<accession>A0AAC8VUN6</accession>
<dbReference type="Pfam" id="PF05193">
    <property type="entry name" value="Peptidase_M16_C"/>
    <property type="match status" value="1"/>
</dbReference>
<dbReference type="PANTHER" id="PTHR11851">
    <property type="entry name" value="METALLOPROTEASE"/>
    <property type="match status" value="1"/>
</dbReference>
<dbReference type="Pfam" id="PF00675">
    <property type="entry name" value="Peptidase_M16"/>
    <property type="match status" value="1"/>
</dbReference>
<proteinExistence type="inferred from homology"/>
<dbReference type="SUPFAM" id="SSF63411">
    <property type="entry name" value="LuxS/MPP-like metallohydrolase"/>
    <property type="match status" value="2"/>
</dbReference>
<evidence type="ECO:0000259" key="5">
    <source>
        <dbReference type="Pfam" id="PF00675"/>
    </source>
</evidence>
<dbReference type="KEGG" id="ati:AL072_00825"/>
<reference evidence="7 8" key="2">
    <citation type="journal article" date="2016" name="Genome Announc.">
        <title>Complete Genome Sequence of a Strain of Azospirillum thiophilum Isolated from a Sulfide Spring.</title>
        <authorList>
            <person name="Fomenkov A."/>
            <person name="Vincze T."/>
            <person name="Grabovich M."/>
            <person name="Anton B.P."/>
            <person name="Dubinina G."/>
            <person name="Orlova M."/>
            <person name="Belousova E."/>
            <person name="Roberts R.J."/>
        </authorList>
    </citation>
    <scope>NUCLEOTIDE SEQUENCE [LARGE SCALE GENOMIC DNA]</scope>
    <source>
        <strain evidence="7 8">BV-S</strain>
    </source>
</reference>